<dbReference type="GO" id="GO:0006351">
    <property type="term" value="P:DNA-templated transcription"/>
    <property type="evidence" value="ECO:0007669"/>
    <property type="project" value="TreeGrafter"/>
</dbReference>
<feature type="domain" description="HTH lysR-type" evidence="5">
    <location>
        <begin position="7"/>
        <end position="64"/>
    </location>
</feature>
<accession>A0A2P7QH97</accession>
<sequence>MLGSRFPSLASIRAFEAAARLGSFTKAGQELGTSSASVSYHVRQLEMQIGVSLFRRLAHRVELTEPGAIVAEEASRAFAALRASFARAAETEEGRLCLTTLPTIGTSWLTPRLGLFRARQPDIRLELDLSDTAEDLSGGRFDAAIRNGDGKWPGLRATALFPSIFMPLCTPPLRDAACDIGNPSAPLPVPRLGRADWWQLWYRCQGFDAGPPESSYGTTLATEYLDVAAALAGHGIVIASPILFRSEIEAGRLVPAHAFVAPSGRAFWFVYPVARQRSRKICLFRDWVCEQAAAARHEAAEQIARAEAVARAMMALP</sequence>
<dbReference type="Pfam" id="PF03466">
    <property type="entry name" value="LysR_substrate"/>
    <property type="match status" value="1"/>
</dbReference>
<dbReference type="EMBL" id="PXYI01000009">
    <property type="protein sequence ID" value="PSJ37313.1"/>
    <property type="molecule type" value="Genomic_DNA"/>
</dbReference>
<keyword evidence="7" id="KW-1185">Reference proteome</keyword>
<keyword evidence="3" id="KW-0238">DNA-binding</keyword>
<dbReference type="Pfam" id="PF00126">
    <property type="entry name" value="HTH_1"/>
    <property type="match status" value="1"/>
</dbReference>
<dbReference type="PROSITE" id="PS50931">
    <property type="entry name" value="HTH_LYSR"/>
    <property type="match status" value="1"/>
</dbReference>
<dbReference type="SUPFAM" id="SSF53850">
    <property type="entry name" value="Periplasmic binding protein-like II"/>
    <property type="match status" value="1"/>
</dbReference>
<organism evidence="6 7">
    <name type="scientific">Allosphingosinicella deserti</name>
    <dbReference type="NCBI Taxonomy" id="2116704"/>
    <lineage>
        <taxon>Bacteria</taxon>
        <taxon>Pseudomonadati</taxon>
        <taxon>Pseudomonadota</taxon>
        <taxon>Alphaproteobacteria</taxon>
        <taxon>Sphingomonadales</taxon>
        <taxon>Sphingomonadaceae</taxon>
        <taxon>Allosphingosinicella</taxon>
    </lineage>
</organism>
<dbReference type="InterPro" id="IPR036388">
    <property type="entry name" value="WH-like_DNA-bd_sf"/>
</dbReference>
<dbReference type="InterPro" id="IPR058163">
    <property type="entry name" value="LysR-type_TF_proteobact-type"/>
</dbReference>
<dbReference type="Gene3D" id="3.40.190.10">
    <property type="entry name" value="Periplasmic binding protein-like II"/>
    <property type="match status" value="2"/>
</dbReference>
<dbReference type="InterPro" id="IPR000847">
    <property type="entry name" value="LysR_HTH_N"/>
</dbReference>
<dbReference type="InterPro" id="IPR036390">
    <property type="entry name" value="WH_DNA-bd_sf"/>
</dbReference>
<dbReference type="Proteomes" id="UP000241167">
    <property type="component" value="Unassembled WGS sequence"/>
</dbReference>
<name>A0A2P7QH97_9SPHN</name>
<dbReference type="AlphaFoldDB" id="A0A2P7QH97"/>
<proteinExistence type="inferred from homology"/>
<dbReference type="GO" id="GO:0003700">
    <property type="term" value="F:DNA-binding transcription factor activity"/>
    <property type="evidence" value="ECO:0007669"/>
    <property type="project" value="InterPro"/>
</dbReference>
<comment type="caution">
    <text evidence="6">The sequence shown here is derived from an EMBL/GenBank/DDBJ whole genome shotgun (WGS) entry which is preliminary data.</text>
</comment>
<evidence type="ECO:0000313" key="6">
    <source>
        <dbReference type="EMBL" id="PSJ37313.1"/>
    </source>
</evidence>
<evidence type="ECO:0000256" key="4">
    <source>
        <dbReference type="ARBA" id="ARBA00023163"/>
    </source>
</evidence>
<evidence type="ECO:0000313" key="7">
    <source>
        <dbReference type="Proteomes" id="UP000241167"/>
    </source>
</evidence>
<evidence type="ECO:0000259" key="5">
    <source>
        <dbReference type="PROSITE" id="PS50931"/>
    </source>
</evidence>
<dbReference type="OrthoDB" id="9813056at2"/>
<keyword evidence="2" id="KW-0805">Transcription regulation</keyword>
<comment type="similarity">
    <text evidence="1">Belongs to the LysR transcriptional regulatory family.</text>
</comment>
<evidence type="ECO:0000256" key="1">
    <source>
        <dbReference type="ARBA" id="ARBA00009437"/>
    </source>
</evidence>
<dbReference type="GO" id="GO:0043565">
    <property type="term" value="F:sequence-specific DNA binding"/>
    <property type="evidence" value="ECO:0007669"/>
    <property type="project" value="TreeGrafter"/>
</dbReference>
<evidence type="ECO:0000256" key="3">
    <source>
        <dbReference type="ARBA" id="ARBA00023125"/>
    </source>
</evidence>
<dbReference type="PANTHER" id="PTHR30537">
    <property type="entry name" value="HTH-TYPE TRANSCRIPTIONAL REGULATOR"/>
    <property type="match status" value="1"/>
</dbReference>
<protein>
    <submittedName>
        <fullName evidence="6">LysR family transcriptional regulator</fullName>
    </submittedName>
</protein>
<dbReference type="PANTHER" id="PTHR30537:SF26">
    <property type="entry name" value="GLYCINE CLEAVAGE SYSTEM TRANSCRIPTIONAL ACTIVATOR"/>
    <property type="match status" value="1"/>
</dbReference>
<dbReference type="Gene3D" id="1.10.10.10">
    <property type="entry name" value="Winged helix-like DNA-binding domain superfamily/Winged helix DNA-binding domain"/>
    <property type="match status" value="1"/>
</dbReference>
<evidence type="ECO:0000256" key="2">
    <source>
        <dbReference type="ARBA" id="ARBA00023015"/>
    </source>
</evidence>
<dbReference type="CDD" id="cd08432">
    <property type="entry name" value="PBP2_GcdR_TrpI_HvrB_AmpR_like"/>
    <property type="match status" value="1"/>
</dbReference>
<dbReference type="InterPro" id="IPR005119">
    <property type="entry name" value="LysR_subst-bd"/>
</dbReference>
<reference evidence="6 7" key="1">
    <citation type="submission" date="2018-03" db="EMBL/GenBank/DDBJ databases">
        <title>The draft genome of Sphingosinicella sp. GL-C-18.</title>
        <authorList>
            <person name="Liu L."/>
            <person name="Li L."/>
            <person name="Liang L."/>
            <person name="Zhang X."/>
            <person name="Wang T."/>
        </authorList>
    </citation>
    <scope>NUCLEOTIDE SEQUENCE [LARGE SCALE GENOMIC DNA]</scope>
    <source>
        <strain evidence="6 7">GL-C-18</strain>
    </source>
</reference>
<dbReference type="SUPFAM" id="SSF46785">
    <property type="entry name" value="Winged helix' DNA-binding domain"/>
    <property type="match status" value="1"/>
</dbReference>
<gene>
    <name evidence="6" type="ORF">C7I55_22610</name>
</gene>
<keyword evidence="4" id="KW-0804">Transcription</keyword>